<evidence type="ECO:0000256" key="1">
    <source>
        <dbReference type="ARBA" id="ARBA00001966"/>
    </source>
</evidence>
<dbReference type="GO" id="GO:0051536">
    <property type="term" value="F:iron-sulfur cluster binding"/>
    <property type="evidence" value="ECO:0007669"/>
    <property type="project" value="UniProtKB-KW"/>
</dbReference>
<reference evidence="8 9" key="1">
    <citation type="submission" date="2018-03" db="EMBL/GenBank/DDBJ databases">
        <title>First report of an OXA-48+CTX-M-M-producing Kluyvera ascorbata clone recovered from patients admitted in a University Hospital in Madrid, Spain.</title>
        <authorList>
            <person name="Hernandez-Garcia M."/>
            <person name="Leon-Sampedro R."/>
            <person name="Perez-Viso B."/>
            <person name="Morosini M.I."/>
            <person name="Lopez-Fresnena N."/>
            <person name="Coque T.M."/>
            <person name="Bonten M."/>
            <person name="Malhotra-Kumar S."/>
            <person name="Ruiz-Garbajosa P."/>
            <person name="Canton R."/>
        </authorList>
    </citation>
    <scope>NUCLEOTIDE SEQUENCE [LARGE SCALE GENOMIC DNA]</scope>
    <source>
        <strain evidence="8 9">KA2</strain>
    </source>
</reference>
<dbReference type="InterPro" id="IPR058240">
    <property type="entry name" value="rSAM_sf"/>
</dbReference>
<sequence length="286" mass="32683">MNMINNSRLWIWLDVSSSCNLSCRDCYTKETHSRAQLSISNYSLLLKKLMETELIIEKLHLNWRGEPLLNRYFTDFLTVRNSIAPNVPIEFHTNGLLLTSAMCKKIVESSSPNDLAYVSIDGGGETLHEENRGKGTWRSTLDGLHRLLDARESNPQKQLKVGIYEISYRRNAIYDVELVTLSRKCDIWTRVSPIDKFGQEKFFNSNKFPQGPCFWAGNAMCITTQGDVHICMLSFNSNGVIGNIFQEEVDAIIERGRLFRARLMHQGRNAVEHCKNCLKAEGDIDD</sequence>
<name>A0A2T2Y858_9ENTR</name>
<evidence type="ECO:0000256" key="4">
    <source>
        <dbReference type="ARBA" id="ARBA00023004"/>
    </source>
</evidence>
<dbReference type="SFLD" id="SFLDG01067">
    <property type="entry name" value="SPASM/twitch_domain_containing"/>
    <property type="match status" value="1"/>
</dbReference>
<dbReference type="CDD" id="cd01335">
    <property type="entry name" value="Radical_SAM"/>
    <property type="match status" value="1"/>
</dbReference>
<feature type="domain" description="Radical SAM core" evidence="6">
    <location>
        <begin position="16"/>
        <end position="150"/>
    </location>
</feature>
<keyword evidence="4" id="KW-0408">Iron</keyword>
<dbReference type="SFLD" id="SFLDS00029">
    <property type="entry name" value="Radical_SAM"/>
    <property type="match status" value="1"/>
</dbReference>
<dbReference type="InterPro" id="IPR013785">
    <property type="entry name" value="Aldolase_TIM"/>
</dbReference>
<comment type="caution">
    <text evidence="8">The sequence shown here is derived from an EMBL/GenBank/DDBJ whole genome shotgun (WGS) entry which is preliminary data.</text>
</comment>
<dbReference type="Gene3D" id="3.20.20.70">
    <property type="entry name" value="Aldolase class I"/>
    <property type="match status" value="1"/>
</dbReference>
<dbReference type="Pfam" id="PF13186">
    <property type="entry name" value="SPASM"/>
    <property type="match status" value="1"/>
</dbReference>
<keyword evidence="2" id="KW-0949">S-adenosyl-L-methionine</keyword>
<evidence type="ECO:0000256" key="5">
    <source>
        <dbReference type="ARBA" id="ARBA00023014"/>
    </source>
</evidence>
<proteinExistence type="predicted"/>
<keyword evidence="9" id="KW-1185">Reference proteome</keyword>
<evidence type="ECO:0000256" key="3">
    <source>
        <dbReference type="ARBA" id="ARBA00022723"/>
    </source>
</evidence>
<gene>
    <name evidence="8" type="ORF">C8256_01650</name>
</gene>
<keyword evidence="3" id="KW-0479">Metal-binding</keyword>
<dbReference type="GO" id="GO:0046872">
    <property type="term" value="F:metal ion binding"/>
    <property type="evidence" value="ECO:0007669"/>
    <property type="project" value="UniProtKB-KW"/>
</dbReference>
<dbReference type="Pfam" id="PF04055">
    <property type="entry name" value="Radical_SAM"/>
    <property type="match status" value="1"/>
</dbReference>
<comment type="cofactor">
    <cofactor evidence="1">
        <name>[4Fe-4S] cluster</name>
        <dbReference type="ChEBI" id="CHEBI:49883"/>
    </cofactor>
</comment>
<dbReference type="InterPro" id="IPR050377">
    <property type="entry name" value="Radical_SAM_PqqE_MftC-like"/>
</dbReference>
<evidence type="ECO:0000313" key="9">
    <source>
        <dbReference type="Proteomes" id="UP000240892"/>
    </source>
</evidence>
<dbReference type="GO" id="GO:0003824">
    <property type="term" value="F:catalytic activity"/>
    <property type="evidence" value="ECO:0007669"/>
    <property type="project" value="InterPro"/>
</dbReference>
<evidence type="ECO:0008006" key="10">
    <source>
        <dbReference type="Google" id="ProtNLM"/>
    </source>
</evidence>
<dbReference type="CDD" id="cd21109">
    <property type="entry name" value="SPASM"/>
    <property type="match status" value="1"/>
</dbReference>
<evidence type="ECO:0000256" key="2">
    <source>
        <dbReference type="ARBA" id="ARBA00022691"/>
    </source>
</evidence>
<dbReference type="SUPFAM" id="SSF102114">
    <property type="entry name" value="Radical SAM enzymes"/>
    <property type="match status" value="1"/>
</dbReference>
<dbReference type="PANTHER" id="PTHR11228:SF7">
    <property type="entry name" value="PQQA PEPTIDE CYCLASE"/>
    <property type="match status" value="1"/>
</dbReference>
<dbReference type="InterPro" id="IPR007197">
    <property type="entry name" value="rSAM"/>
</dbReference>
<accession>A0A2T2Y858</accession>
<organism evidence="8 9">
    <name type="scientific">Kluyvera genomosp. 2</name>
    <dbReference type="NCBI Taxonomy" id="2774054"/>
    <lineage>
        <taxon>Bacteria</taxon>
        <taxon>Pseudomonadati</taxon>
        <taxon>Pseudomonadota</taxon>
        <taxon>Gammaproteobacteria</taxon>
        <taxon>Enterobacterales</taxon>
        <taxon>Enterobacteriaceae</taxon>
        <taxon>Kluyvera</taxon>
    </lineage>
</organism>
<evidence type="ECO:0000313" key="8">
    <source>
        <dbReference type="EMBL" id="PSR48720.1"/>
    </source>
</evidence>
<dbReference type="EMBL" id="PYHO01000001">
    <property type="protein sequence ID" value="PSR48720.1"/>
    <property type="molecule type" value="Genomic_DNA"/>
</dbReference>
<dbReference type="PANTHER" id="PTHR11228">
    <property type="entry name" value="RADICAL SAM DOMAIN PROTEIN"/>
    <property type="match status" value="1"/>
</dbReference>
<dbReference type="AlphaFoldDB" id="A0A2T2Y858"/>
<dbReference type="Proteomes" id="UP000240892">
    <property type="component" value="Unassembled WGS sequence"/>
</dbReference>
<evidence type="ECO:0000259" key="6">
    <source>
        <dbReference type="Pfam" id="PF04055"/>
    </source>
</evidence>
<evidence type="ECO:0000259" key="7">
    <source>
        <dbReference type="Pfam" id="PF13186"/>
    </source>
</evidence>
<dbReference type="InterPro" id="IPR023885">
    <property type="entry name" value="4Fe4S-binding_SPASM_dom"/>
</dbReference>
<keyword evidence="5" id="KW-0411">Iron-sulfur</keyword>
<feature type="domain" description="4Fe4S-binding SPASM" evidence="7">
    <location>
        <begin position="213"/>
        <end position="277"/>
    </location>
</feature>
<protein>
    <recommendedName>
        <fullName evidence="10">Radical SAM protein</fullName>
    </recommendedName>
</protein>